<accession>V6I1M9</accession>
<dbReference type="AlphaFoldDB" id="V6I1M9"/>
<proteinExistence type="predicted"/>
<sequence length="53" mass="6308">MVFKIRKGLRPILERVDFTESDKDHSQIIQVSDSHGSAYGYDPIQNDYWYIFK</sequence>
<dbReference type="STRING" id="100053.GCA_002009845_02624"/>
<reference evidence="1" key="1">
    <citation type="submission" date="2013-05" db="EMBL/GenBank/DDBJ databases">
        <authorList>
            <person name="Harkins D.M."/>
            <person name="Durkin A.S."/>
            <person name="Brinkac L.M."/>
            <person name="Haft D.H."/>
            <person name="Selengut J.D."/>
            <person name="Sanka R."/>
            <person name="DePew J."/>
            <person name="Purushe J."/>
            <person name="Hartskeerl R.A."/>
            <person name="Ahmed A."/>
            <person name="van der Linden H."/>
            <person name="Goris M.G.A."/>
            <person name="Vinetz J.M."/>
            <person name="Sutton G.G."/>
            <person name="Nierman W.C."/>
            <person name="Fouts D.E."/>
        </authorList>
    </citation>
    <scope>NUCLEOTIDE SEQUENCE [LARGE SCALE GENOMIC DNA]</scope>
    <source>
        <strain evidence="1">L 60</strain>
    </source>
</reference>
<evidence type="ECO:0000313" key="2">
    <source>
        <dbReference type="Proteomes" id="UP000018747"/>
    </source>
</evidence>
<dbReference type="Proteomes" id="UP000018747">
    <property type="component" value="Unassembled WGS sequence"/>
</dbReference>
<evidence type="ECO:0000313" key="1">
    <source>
        <dbReference type="EMBL" id="EQA63736.1"/>
    </source>
</evidence>
<gene>
    <name evidence="1" type="ORF">LEP1GSC062_3877</name>
</gene>
<keyword evidence="2" id="KW-1185">Reference proteome</keyword>
<name>V6I1M9_9LEPT</name>
<organism evidence="1 2">
    <name type="scientific">Leptospira alexanderi serovar Manhao 3 str. L 60</name>
    <dbReference type="NCBI Taxonomy" id="1049759"/>
    <lineage>
        <taxon>Bacteria</taxon>
        <taxon>Pseudomonadati</taxon>
        <taxon>Spirochaetota</taxon>
        <taxon>Spirochaetia</taxon>
        <taxon>Leptospirales</taxon>
        <taxon>Leptospiraceae</taxon>
        <taxon>Leptospira</taxon>
    </lineage>
</organism>
<dbReference type="EMBL" id="AHMT02000016">
    <property type="protein sequence ID" value="EQA63736.1"/>
    <property type="molecule type" value="Genomic_DNA"/>
</dbReference>
<protein>
    <submittedName>
        <fullName evidence="1">Uncharacterized protein</fullName>
    </submittedName>
</protein>
<comment type="caution">
    <text evidence="1">The sequence shown here is derived from an EMBL/GenBank/DDBJ whole genome shotgun (WGS) entry which is preliminary data.</text>
</comment>